<accession>A0ABV2TX10</accession>
<keyword evidence="2" id="KW-1185">Reference proteome</keyword>
<name>A0ABV2TX10_9FLAO</name>
<organism evidence="1 2">
    <name type="scientific">Sediminicola luteus</name>
    <dbReference type="NCBI Taxonomy" id="319238"/>
    <lineage>
        <taxon>Bacteria</taxon>
        <taxon>Pseudomonadati</taxon>
        <taxon>Bacteroidota</taxon>
        <taxon>Flavobacteriia</taxon>
        <taxon>Flavobacteriales</taxon>
        <taxon>Flavobacteriaceae</taxon>
        <taxon>Sediminicola</taxon>
    </lineage>
</organism>
<sequence length="102" mass="10485">MYKDLFENSKPEKVYVHCPSCGYGFTHKKKFSGKITGGSGGAAAGAMLGAKVGLAMGPLGAMAGTIPGAILGGIFGKDLGKKYDNPRCPLCATSFSLPNNLK</sequence>
<dbReference type="EMBL" id="JBEWYP010000005">
    <property type="protein sequence ID" value="MET7029808.1"/>
    <property type="molecule type" value="Genomic_DNA"/>
</dbReference>
<evidence type="ECO:0000313" key="2">
    <source>
        <dbReference type="Proteomes" id="UP001549773"/>
    </source>
</evidence>
<comment type="caution">
    <text evidence="1">The sequence shown here is derived from an EMBL/GenBank/DDBJ whole genome shotgun (WGS) entry which is preliminary data.</text>
</comment>
<protein>
    <recommendedName>
        <fullName evidence="3">Glycine zipper domain-containing protein</fullName>
    </recommendedName>
</protein>
<proteinExistence type="predicted"/>
<evidence type="ECO:0000313" key="1">
    <source>
        <dbReference type="EMBL" id="MET7029808.1"/>
    </source>
</evidence>
<dbReference type="Proteomes" id="UP001549773">
    <property type="component" value="Unassembled WGS sequence"/>
</dbReference>
<dbReference type="RefSeq" id="WP_354618612.1">
    <property type="nucleotide sequence ID" value="NZ_JBEWYP010000005.1"/>
</dbReference>
<gene>
    <name evidence="1" type="ORF">ABXZ32_10395</name>
</gene>
<reference evidence="1 2" key="1">
    <citation type="submission" date="2024-07" db="EMBL/GenBank/DDBJ databases">
        <title>The genome sequence of type strain Sediminicola luteus GDMCC 1.2596T.</title>
        <authorList>
            <person name="Liu Y."/>
        </authorList>
    </citation>
    <scope>NUCLEOTIDE SEQUENCE [LARGE SCALE GENOMIC DNA]</scope>
    <source>
        <strain evidence="1 2">GDMCC 1.2596</strain>
    </source>
</reference>
<evidence type="ECO:0008006" key="3">
    <source>
        <dbReference type="Google" id="ProtNLM"/>
    </source>
</evidence>